<keyword evidence="2 6" id="KW-0645">Protease</keyword>
<dbReference type="EMBL" id="LFBV01000011">
    <property type="protein sequence ID" value="OKH90656.1"/>
    <property type="molecule type" value="Genomic_DNA"/>
</dbReference>
<dbReference type="InterPro" id="IPR000671">
    <property type="entry name" value="Peptidase_A31"/>
</dbReference>
<evidence type="ECO:0000256" key="3">
    <source>
        <dbReference type="ARBA" id="ARBA00022750"/>
    </source>
</evidence>
<dbReference type="AlphaFoldDB" id="A0A1Q4UYR2"/>
<gene>
    <name evidence="6" type="ORF">AB852_34145</name>
</gene>
<proteinExistence type="inferred from homology"/>
<dbReference type="PANTHER" id="PTHR30302">
    <property type="entry name" value="HYDROGENASE 1 MATURATION PROTEASE"/>
    <property type="match status" value="1"/>
</dbReference>
<dbReference type="RefSeq" id="WP_073794809.1">
    <property type="nucleotide sequence ID" value="NZ_JBITHB010000030.1"/>
</dbReference>
<sequence length="192" mass="19062">MTGGRTLVAGVGNIFLGDDGFGVETVRRLVLAGVPDGVDVVDVGVRGVHLAYQLLDGYGTVVLVDAASRGGAPGTVYLIEAQAGQVEPSGPAALDGHRMGPDAVLALLATLSASTGGVPPERVLVVGCEPASLEEGIGLSAPVTAGVEQAVRLIRRVVSGEAVGDEAVSEGAVEEGGQAAGVEPSDRKAPSC</sequence>
<dbReference type="InterPro" id="IPR023430">
    <property type="entry name" value="Pept_HybD-like_dom_sf"/>
</dbReference>
<evidence type="ECO:0000256" key="1">
    <source>
        <dbReference type="ARBA" id="ARBA00006814"/>
    </source>
</evidence>
<dbReference type="GO" id="GO:0008047">
    <property type="term" value="F:enzyme activator activity"/>
    <property type="evidence" value="ECO:0007669"/>
    <property type="project" value="InterPro"/>
</dbReference>
<dbReference type="Proteomes" id="UP000186455">
    <property type="component" value="Unassembled WGS sequence"/>
</dbReference>
<dbReference type="PRINTS" id="PR00446">
    <property type="entry name" value="HYDRGNUPTAKE"/>
</dbReference>
<keyword evidence="3" id="KW-0064">Aspartyl protease</keyword>
<dbReference type="SUPFAM" id="SSF53163">
    <property type="entry name" value="HybD-like"/>
    <property type="match status" value="1"/>
</dbReference>
<keyword evidence="7" id="KW-1185">Reference proteome</keyword>
<dbReference type="Pfam" id="PF01750">
    <property type="entry name" value="HycI"/>
    <property type="match status" value="1"/>
</dbReference>
<dbReference type="PANTHER" id="PTHR30302:SF1">
    <property type="entry name" value="HYDROGENASE 2 MATURATION PROTEASE"/>
    <property type="match status" value="1"/>
</dbReference>
<organism evidence="6 7">
    <name type="scientific">Streptomyces uncialis</name>
    <dbReference type="NCBI Taxonomy" id="1048205"/>
    <lineage>
        <taxon>Bacteria</taxon>
        <taxon>Bacillati</taxon>
        <taxon>Actinomycetota</taxon>
        <taxon>Actinomycetes</taxon>
        <taxon>Kitasatosporales</taxon>
        <taxon>Streptomycetaceae</taxon>
        <taxon>Streptomyces</taxon>
    </lineage>
</organism>
<accession>A0A1Q4UYR2</accession>
<feature type="region of interest" description="Disordered" evidence="5">
    <location>
        <begin position="165"/>
        <end position="192"/>
    </location>
</feature>
<reference evidence="6 7" key="1">
    <citation type="submission" date="2015-06" db="EMBL/GenBank/DDBJ databases">
        <title>Cloning and characterization of the uncialamcin biosynthetic gene cluster.</title>
        <authorList>
            <person name="Yan X."/>
            <person name="Huang T."/>
            <person name="Ge H."/>
            <person name="Shen B."/>
        </authorList>
    </citation>
    <scope>NUCLEOTIDE SEQUENCE [LARGE SCALE GENOMIC DNA]</scope>
    <source>
        <strain evidence="6 7">DCA2648</strain>
    </source>
</reference>
<feature type="compositionally biased region" description="Low complexity" evidence="5">
    <location>
        <begin position="169"/>
        <end position="183"/>
    </location>
</feature>
<dbReference type="Gene3D" id="3.40.50.1450">
    <property type="entry name" value="HybD-like"/>
    <property type="match status" value="1"/>
</dbReference>
<dbReference type="GO" id="GO:0016485">
    <property type="term" value="P:protein processing"/>
    <property type="evidence" value="ECO:0007669"/>
    <property type="project" value="TreeGrafter"/>
</dbReference>
<evidence type="ECO:0000313" key="7">
    <source>
        <dbReference type="Proteomes" id="UP000186455"/>
    </source>
</evidence>
<dbReference type="NCBIfam" id="TIGR00072">
    <property type="entry name" value="hydrog_prot"/>
    <property type="match status" value="1"/>
</dbReference>
<evidence type="ECO:0000256" key="2">
    <source>
        <dbReference type="ARBA" id="ARBA00022670"/>
    </source>
</evidence>
<name>A0A1Q4UYR2_9ACTN</name>
<dbReference type="GO" id="GO:0004190">
    <property type="term" value="F:aspartic-type endopeptidase activity"/>
    <property type="evidence" value="ECO:0007669"/>
    <property type="project" value="UniProtKB-KW"/>
</dbReference>
<keyword evidence="4" id="KW-0378">Hydrolase</keyword>
<evidence type="ECO:0000256" key="5">
    <source>
        <dbReference type="SAM" id="MobiDB-lite"/>
    </source>
</evidence>
<comment type="caution">
    <text evidence="6">The sequence shown here is derived from an EMBL/GenBank/DDBJ whole genome shotgun (WGS) entry which is preliminary data.</text>
</comment>
<evidence type="ECO:0000313" key="6">
    <source>
        <dbReference type="EMBL" id="OKH90656.1"/>
    </source>
</evidence>
<protein>
    <submittedName>
        <fullName evidence="6">Protease</fullName>
    </submittedName>
</protein>
<dbReference type="STRING" id="1048205.AB852_34145"/>
<comment type="similarity">
    <text evidence="1">Belongs to the peptidase A31 family.</text>
</comment>
<evidence type="ECO:0000256" key="4">
    <source>
        <dbReference type="ARBA" id="ARBA00022801"/>
    </source>
</evidence>